<gene>
    <name evidence="1" type="ORF">Amon02_000943300</name>
</gene>
<comment type="caution">
    <text evidence="1">The sequence shown here is derived from an EMBL/GenBank/DDBJ whole genome shotgun (WGS) entry which is preliminary data.</text>
</comment>
<keyword evidence="2" id="KW-1185">Reference proteome</keyword>
<proteinExistence type="predicted"/>
<evidence type="ECO:0000313" key="1">
    <source>
        <dbReference type="EMBL" id="GME93880.1"/>
    </source>
</evidence>
<organism evidence="1 2">
    <name type="scientific">Ambrosiozyma monospora</name>
    <name type="common">Yeast</name>
    <name type="synonym">Endomycopsis monosporus</name>
    <dbReference type="NCBI Taxonomy" id="43982"/>
    <lineage>
        <taxon>Eukaryota</taxon>
        <taxon>Fungi</taxon>
        <taxon>Dikarya</taxon>
        <taxon>Ascomycota</taxon>
        <taxon>Saccharomycotina</taxon>
        <taxon>Pichiomycetes</taxon>
        <taxon>Pichiales</taxon>
        <taxon>Pichiaceae</taxon>
        <taxon>Ambrosiozyma</taxon>
    </lineage>
</organism>
<evidence type="ECO:0000313" key="2">
    <source>
        <dbReference type="Proteomes" id="UP001165064"/>
    </source>
</evidence>
<reference evidence="1" key="1">
    <citation type="submission" date="2023-04" db="EMBL/GenBank/DDBJ databases">
        <title>Ambrosiozyma monospora NBRC 10751.</title>
        <authorList>
            <person name="Ichikawa N."/>
            <person name="Sato H."/>
            <person name="Tonouchi N."/>
        </authorList>
    </citation>
    <scope>NUCLEOTIDE SEQUENCE</scope>
    <source>
        <strain evidence="1">NBRC 10751</strain>
    </source>
</reference>
<dbReference type="Proteomes" id="UP001165064">
    <property type="component" value="Unassembled WGS sequence"/>
</dbReference>
<dbReference type="EMBL" id="BSXS01008853">
    <property type="protein sequence ID" value="GME93880.1"/>
    <property type="molecule type" value="Genomic_DNA"/>
</dbReference>
<accession>A0ACB5TSC6</accession>
<name>A0ACB5TSC6_AMBMO</name>
<protein>
    <submittedName>
        <fullName evidence="1">Unnamed protein product</fullName>
    </submittedName>
</protein>
<sequence length="240" mass="26669">MTVSLLTYPLRYNADANVFIVRVVGTSAPSRHCHDFEYAAALVGLKPKDYGLDDSELAQLNSNKEKSSDGDNNNTAQTTSTAAAKKSKPTPPQTIKRQNLFTTTGNPKPFICPVCARALSSKFYLSRHMISHSEDMEVSHVCDVCSTVFERQELLTEHLKTHEKAQKTRAGNGARKTSSDTDEKPFTCDICSREFNRNHTLQRHLNTFHSGKVSAIAKIVKKKTTGKGKGKGIRKIRERS</sequence>